<dbReference type="Proteomes" id="UP001150569">
    <property type="component" value="Unassembled WGS sequence"/>
</dbReference>
<sequence>MRLISLYVTTSAFAFLLAPIWATNTSLAVTVGRDTPQLLRRDISSEHTSKRELRRELSDKALKQVEKSRTKYEKLKNEGMDATFDRKMMEAYKHDYKFKRKWQSPNVWRKARLHLTYELAKKSGATRKRIHPLKRLLAYGESDMQDIKSLPKEKGEFELSKGSLVRTLVDKFVGRKAAPEGSGSSASARFANLKKTSTA</sequence>
<name>A0A9W8DSH2_9FUNG</name>
<dbReference type="EMBL" id="JANBPT010000355">
    <property type="protein sequence ID" value="KAJ1923091.1"/>
    <property type="molecule type" value="Genomic_DNA"/>
</dbReference>
<feature type="compositionally biased region" description="Low complexity" evidence="1">
    <location>
        <begin position="179"/>
        <end position="188"/>
    </location>
</feature>
<evidence type="ECO:0000313" key="2">
    <source>
        <dbReference type="EMBL" id="KAJ1923091.1"/>
    </source>
</evidence>
<evidence type="ECO:0000256" key="1">
    <source>
        <dbReference type="SAM" id="MobiDB-lite"/>
    </source>
</evidence>
<comment type="caution">
    <text evidence="2">The sequence shown here is derived from an EMBL/GenBank/DDBJ whole genome shotgun (WGS) entry which is preliminary data.</text>
</comment>
<keyword evidence="3" id="KW-1185">Reference proteome</keyword>
<reference evidence="2" key="1">
    <citation type="submission" date="2022-07" db="EMBL/GenBank/DDBJ databases">
        <title>Phylogenomic reconstructions and comparative analyses of Kickxellomycotina fungi.</title>
        <authorList>
            <person name="Reynolds N.K."/>
            <person name="Stajich J.E."/>
            <person name="Barry K."/>
            <person name="Grigoriev I.V."/>
            <person name="Crous P."/>
            <person name="Smith M.E."/>
        </authorList>
    </citation>
    <scope>NUCLEOTIDE SEQUENCE</scope>
    <source>
        <strain evidence="2">RSA 861</strain>
    </source>
</reference>
<dbReference type="AlphaFoldDB" id="A0A9W8DSH2"/>
<proteinExistence type="predicted"/>
<evidence type="ECO:0000313" key="3">
    <source>
        <dbReference type="Proteomes" id="UP001150569"/>
    </source>
</evidence>
<protein>
    <submittedName>
        <fullName evidence="2">Uncharacterized protein</fullName>
    </submittedName>
</protein>
<gene>
    <name evidence="2" type="ORF">IWQ60_006097</name>
</gene>
<accession>A0A9W8DSH2</accession>
<feature type="region of interest" description="Disordered" evidence="1">
    <location>
        <begin position="176"/>
        <end position="199"/>
    </location>
</feature>
<organism evidence="2 3">
    <name type="scientific">Tieghemiomyces parasiticus</name>
    <dbReference type="NCBI Taxonomy" id="78921"/>
    <lineage>
        <taxon>Eukaryota</taxon>
        <taxon>Fungi</taxon>
        <taxon>Fungi incertae sedis</taxon>
        <taxon>Zoopagomycota</taxon>
        <taxon>Kickxellomycotina</taxon>
        <taxon>Dimargaritomycetes</taxon>
        <taxon>Dimargaritales</taxon>
        <taxon>Dimargaritaceae</taxon>
        <taxon>Tieghemiomyces</taxon>
    </lineage>
</organism>